<name>A0A556C9G1_BREAU</name>
<reference evidence="3 4" key="1">
    <citation type="submission" date="2019-07" db="EMBL/GenBank/DDBJ databases">
        <title>Draft genome sequence of Brevibacterium aurantiacum XU54 isolated from Xinjiang China.</title>
        <authorList>
            <person name="Xu X."/>
        </authorList>
    </citation>
    <scope>NUCLEOTIDE SEQUENCE [LARGE SCALE GENOMIC DNA]</scope>
    <source>
        <strain evidence="3 4">XU54</strain>
    </source>
</reference>
<dbReference type="SMART" id="SM00422">
    <property type="entry name" value="HTH_MERR"/>
    <property type="match status" value="1"/>
</dbReference>
<evidence type="ECO:0000256" key="1">
    <source>
        <dbReference type="ARBA" id="ARBA00023125"/>
    </source>
</evidence>
<dbReference type="InterPro" id="IPR000551">
    <property type="entry name" value="MerR-type_HTH_dom"/>
</dbReference>
<dbReference type="AlphaFoldDB" id="A0A556C9G1"/>
<gene>
    <name evidence="3" type="ORF">FO013_15115</name>
</gene>
<protein>
    <submittedName>
        <fullName evidence="3">MerR family transcriptional regulator</fullName>
    </submittedName>
</protein>
<proteinExistence type="predicted"/>
<sequence>MLSSELADLAGVTVRTLRHYHQIGLLPEPPRTSGDYRQYDVSHLVRLLRITRLTTLGVPLSALPEVLDDPMAAEELLDQLDRQAEAEIERLTARRASIGVLRRSGAPADLPPELSTWHAGPGKGVPEEIARFEREQLILIAHLLGKEGTTGLAAMLDLPSGTRAALNSSAERFYALDDDTSDHDVETLVEEWAEQIRPLVAAVDSVASLSHPAKGLLDQLGARTLRPAQHRVVRALQRLLAQERPGSHEA</sequence>
<dbReference type="EMBL" id="VLTK01000009">
    <property type="protein sequence ID" value="TSI14083.1"/>
    <property type="molecule type" value="Genomic_DNA"/>
</dbReference>
<dbReference type="PANTHER" id="PTHR30204">
    <property type="entry name" value="REDOX-CYCLING DRUG-SENSING TRANSCRIPTIONAL ACTIVATOR SOXR"/>
    <property type="match status" value="1"/>
</dbReference>
<keyword evidence="1" id="KW-0238">DNA-binding</keyword>
<dbReference type="CDD" id="cd00592">
    <property type="entry name" value="HTH_MerR-like"/>
    <property type="match status" value="1"/>
</dbReference>
<dbReference type="InterPro" id="IPR009061">
    <property type="entry name" value="DNA-bd_dom_put_sf"/>
</dbReference>
<dbReference type="PANTHER" id="PTHR30204:SF93">
    <property type="entry name" value="HTH MERR-TYPE DOMAIN-CONTAINING PROTEIN"/>
    <property type="match status" value="1"/>
</dbReference>
<dbReference type="Pfam" id="PF00376">
    <property type="entry name" value="MerR"/>
    <property type="match status" value="1"/>
</dbReference>
<dbReference type="GO" id="GO:0003700">
    <property type="term" value="F:DNA-binding transcription factor activity"/>
    <property type="evidence" value="ECO:0007669"/>
    <property type="project" value="InterPro"/>
</dbReference>
<dbReference type="Gene3D" id="1.10.1660.10">
    <property type="match status" value="1"/>
</dbReference>
<evidence type="ECO:0000259" key="2">
    <source>
        <dbReference type="PROSITE" id="PS50937"/>
    </source>
</evidence>
<dbReference type="RefSeq" id="WP_143923395.1">
    <property type="nucleotide sequence ID" value="NZ_VLTK01000009.1"/>
</dbReference>
<dbReference type="Proteomes" id="UP000316406">
    <property type="component" value="Unassembled WGS sequence"/>
</dbReference>
<comment type="caution">
    <text evidence="3">The sequence shown here is derived from an EMBL/GenBank/DDBJ whole genome shotgun (WGS) entry which is preliminary data.</text>
</comment>
<evidence type="ECO:0000313" key="3">
    <source>
        <dbReference type="EMBL" id="TSI14083.1"/>
    </source>
</evidence>
<evidence type="ECO:0000313" key="4">
    <source>
        <dbReference type="Proteomes" id="UP000316406"/>
    </source>
</evidence>
<dbReference type="PROSITE" id="PS50937">
    <property type="entry name" value="HTH_MERR_2"/>
    <property type="match status" value="1"/>
</dbReference>
<dbReference type="SUPFAM" id="SSF46955">
    <property type="entry name" value="Putative DNA-binding domain"/>
    <property type="match status" value="1"/>
</dbReference>
<dbReference type="OrthoDB" id="9802039at2"/>
<organism evidence="3 4">
    <name type="scientific">Brevibacterium aurantiacum</name>
    <dbReference type="NCBI Taxonomy" id="273384"/>
    <lineage>
        <taxon>Bacteria</taxon>
        <taxon>Bacillati</taxon>
        <taxon>Actinomycetota</taxon>
        <taxon>Actinomycetes</taxon>
        <taxon>Micrococcales</taxon>
        <taxon>Brevibacteriaceae</taxon>
        <taxon>Brevibacterium</taxon>
    </lineage>
</organism>
<feature type="domain" description="HTH merR-type" evidence="2">
    <location>
        <begin position="1"/>
        <end position="69"/>
    </location>
</feature>
<dbReference type="InterPro" id="IPR047057">
    <property type="entry name" value="MerR_fam"/>
</dbReference>
<keyword evidence="4" id="KW-1185">Reference proteome</keyword>
<dbReference type="GO" id="GO:0003677">
    <property type="term" value="F:DNA binding"/>
    <property type="evidence" value="ECO:0007669"/>
    <property type="project" value="UniProtKB-KW"/>
</dbReference>
<accession>A0A556C9G1</accession>